<organism evidence="2 3">
    <name type="scientific">Parapedobacter indicus</name>
    <dbReference type="NCBI Taxonomy" id="1477437"/>
    <lineage>
        <taxon>Bacteria</taxon>
        <taxon>Pseudomonadati</taxon>
        <taxon>Bacteroidota</taxon>
        <taxon>Sphingobacteriia</taxon>
        <taxon>Sphingobacteriales</taxon>
        <taxon>Sphingobacteriaceae</taxon>
        <taxon>Parapedobacter</taxon>
    </lineage>
</organism>
<accession>A0A1I3TXE9</accession>
<dbReference type="Gene3D" id="1.50.10.140">
    <property type="match status" value="1"/>
</dbReference>
<proteinExistence type="predicted"/>
<keyword evidence="3" id="KW-1185">Reference proteome</keyword>
<dbReference type="InterPro" id="IPR019282">
    <property type="entry name" value="Glycoamylase-like_cons_dom"/>
</dbReference>
<dbReference type="Proteomes" id="UP000198670">
    <property type="component" value="Unassembled WGS sequence"/>
</dbReference>
<dbReference type="PIRSF" id="PIRSF028431">
    <property type="entry name" value="UCP028431"/>
    <property type="match status" value="1"/>
</dbReference>
<name>A0A1I3TXE9_9SPHI</name>
<dbReference type="InterPro" id="IPR016883">
    <property type="entry name" value="UCP028431"/>
</dbReference>
<dbReference type="EMBL" id="FOQO01000013">
    <property type="protein sequence ID" value="SFJ75445.1"/>
    <property type="molecule type" value="Genomic_DNA"/>
</dbReference>
<evidence type="ECO:0000259" key="1">
    <source>
        <dbReference type="Pfam" id="PF10091"/>
    </source>
</evidence>
<evidence type="ECO:0000313" key="3">
    <source>
        <dbReference type="Proteomes" id="UP000198670"/>
    </source>
</evidence>
<feature type="domain" description="Glycoamylase-like" evidence="1">
    <location>
        <begin position="220"/>
        <end position="438"/>
    </location>
</feature>
<dbReference type="Pfam" id="PF10091">
    <property type="entry name" value="Glycoamylase"/>
    <property type="match status" value="1"/>
</dbReference>
<dbReference type="RefSeq" id="WP_090631315.1">
    <property type="nucleotide sequence ID" value="NZ_FOQO01000013.1"/>
</dbReference>
<dbReference type="AlphaFoldDB" id="A0A1I3TXE9"/>
<sequence>MNKLIEYIVLITAIGLVGCNGPSRNHAADSDSTKRSDSTLSDDSLLTRIQRQTFQYFWEGAEPVSGLARERIHIDGEYPQNDENVVTIGGSGFGLMALLVGMERNFITRQAGVERFEQVIDYLEKADRFHGAWPHWLDGPTGRAKPFSKNDNGGDLVETAFMAQALICVREYFQQGDKHEKQLAARADALWKTIEWDWYRQDGQNVLYWHWSPTAGWAANHPIRGYDECLITYVLAASSPTYGVPPEVYHEGWARGGAIRSAAERYGHPIILKHNVPDSNGVGPLFWSHYSYLGLDPRGLKDEYAGYWELNRNQALIHRDYAIENPKGFKGYGKQAWGFTASYSIKGYSAHNPDNDLGVISPTAALSSFPYTPEYSMDVMRYLYEQLGDKVWGKYGFYDAYSETDNWFPRRYLAIDQGPIPVMIENHRTGLLWELFMGAPEIKDGLRKLGFRSPKI</sequence>
<dbReference type="PROSITE" id="PS51257">
    <property type="entry name" value="PROKAR_LIPOPROTEIN"/>
    <property type="match status" value="1"/>
</dbReference>
<reference evidence="2 3" key="1">
    <citation type="submission" date="2016-10" db="EMBL/GenBank/DDBJ databases">
        <authorList>
            <person name="de Groot N.N."/>
        </authorList>
    </citation>
    <scope>NUCLEOTIDE SEQUENCE [LARGE SCALE GENOMIC DNA]</scope>
    <source>
        <strain evidence="2 3">RK1</strain>
    </source>
</reference>
<protein>
    <recommendedName>
        <fullName evidence="1">Glycoamylase-like domain-containing protein</fullName>
    </recommendedName>
</protein>
<dbReference type="STRING" id="1477437.SAMN05444682_113126"/>
<gene>
    <name evidence="2" type="ORF">SAMN05444682_113126</name>
</gene>
<evidence type="ECO:0000313" key="2">
    <source>
        <dbReference type="EMBL" id="SFJ75445.1"/>
    </source>
</evidence>
<dbReference type="OrthoDB" id="5937621at2"/>